<dbReference type="GO" id="GO:0003677">
    <property type="term" value="F:DNA binding"/>
    <property type="evidence" value="ECO:0007669"/>
    <property type="project" value="UniProtKB-UniRule"/>
</dbReference>
<evidence type="ECO:0000256" key="2">
    <source>
        <dbReference type="ARBA" id="ARBA00023125"/>
    </source>
</evidence>
<evidence type="ECO:0000256" key="5">
    <source>
        <dbReference type="PROSITE-ProRule" id="PRU00108"/>
    </source>
</evidence>
<keyword evidence="3 5" id="KW-0371">Homeobox</keyword>
<dbReference type="SMART" id="SM00389">
    <property type="entry name" value="HOX"/>
    <property type="match status" value="1"/>
</dbReference>
<feature type="DNA-binding region" description="Homeobox" evidence="5">
    <location>
        <begin position="47"/>
        <end position="106"/>
    </location>
</feature>
<evidence type="ECO:0000256" key="3">
    <source>
        <dbReference type="ARBA" id="ARBA00023155"/>
    </source>
</evidence>
<dbReference type="GO" id="GO:0005634">
    <property type="term" value="C:nucleus"/>
    <property type="evidence" value="ECO:0007669"/>
    <property type="project" value="UniProtKB-SubCell"/>
</dbReference>
<keyword evidence="4 5" id="KW-0539">Nucleus</keyword>
<dbReference type="EMBL" id="LWCA01000544">
    <property type="protein sequence ID" value="OAF67931.1"/>
    <property type="molecule type" value="Genomic_DNA"/>
</dbReference>
<dbReference type="OrthoDB" id="6159439at2759"/>
<evidence type="ECO:0000256" key="4">
    <source>
        <dbReference type="ARBA" id="ARBA00023242"/>
    </source>
</evidence>
<evidence type="ECO:0000259" key="7">
    <source>
        <dbReference type="PROSITE" id="PS50071"/>
    </source>
</evidence>
<keyword evidence="9" id="KW-1185">Reference proteome</keyword>
<dbReference type="PROSITE" id="PS00027">
    <property type="entry name" value="HOMEOBOX_1"/>
    <property type="match status" value="1"/>
</dbReference>
<comment type="caution">
    <text evidence="8">The sequence shown here is derived from an EMBL/GenBank/DDBJ whole genome shotgun (WGS) entry which is preliminary data.</text>
</comment>
<protein>
    <recommendedName>
        <fullName evidence="7">Homeobox domain-containing protein</fullName>
    </recommendedName>
</protein>
<comment type="subcellular location">
    <subcellularLocation>
        <location evidence="1 5 6">Nucleus</location>
    </subcellularLocation>
</comment>
<proteinExistence type="predicted"/>
<dbReference type="InterPro" id="IPR050848">
    <property type="entry name" value="Homeobox_TF"/>
</dbReference>
<keyword evidence="2 5" id="KW-0238">DNA-binding</keyword>
<name>A0A177B2U4_9BILA</name>
<evidence type="ECO:0000313" key="8">
    <source>
        <dbReference type="EMBL" id="OAF67931.1"/>
    </source>
</evidence>
<dbReference type="CDD" id="cd00086">
    <property type="entry name" value="homeodomain"/>
    <property type="match status" value="1"/>
</dbReference>
<dbReference type="PANTHER" id="PTHR24333:SF5">
    <property type="entry name" value="VENT HOMEOBOX"/>
    <property type="match status" value="1"/>
</dbReference>
<sequence length="174" mass="20869">MSKESNLLQPQLNFSIDHILKNEQKIDLNLNMEKTKKNDFSKTNKRQRKARTAFTDFQLHKLEQSFDIKKYLNVQDRIILANKLKLSDTQVKTWYQNRRTKWKRQNSVGFDLLNDPSNMNEVRNLIDKNPYWSHLLVNTAINKPIILKNENNQFHSNSFEYDTFRGNYFKKSLN</sequence>
<reference evidence="8 9" key="1">
    <citation type="submission" date="2016-04" db="EMBL/GenBank/DDBJ databases">
        <title>The genome of Intoshia linei affirms orthonectids as highly simplified spiralians.</title>
        <authorList>
            <person name="Mikhailov K.V."/>
            <person name="Slusarev G.S."/>
            <person name="Nikitin M.A."/>
            <person name="Logacheva M.D."/>
            <person name="Penin A."/>
            <person name="Aleoshin V."/>
            <person name="Panchin Y.V."/>
        </authorList>
    </citation>
    <scope>NUCLEOTIDE SEQUENCE [LARGE SCALE GENOMIC DNA]</scope>
    <source>
        <strain evidence="8">Intl2013</strain>
        <tissue evidence="8">Whole animal</tissue>
    </source>
</reference>
<accession>A0A177B2U4</accession>
<evidence type="ECO:0000256" key="6">
    <source>
        <dbReference type="RuleBase" id="RU000682"/>
    </source>
</evidence>
<organism evidence="8 9">
    <name type="scientific">Intoshia linei</name>
    <dbReference type="NCBI Taxonomy" id="1819745"/>
    <lineage>
        <taxon>Eukaryota</taxon>
        <taxon>Metazoa</taxon>
        <taxon>Spiralia</taxon>
        <taxon>Lophotrochozoa</taxon>
        <taxon>Mesozoa</taxon>
        <taxon>Orthonectida</taxon>
        <taxon>Rhopaluridae</taxon>
        <taxon>Intoshia</taxon>
    </lineage>
</organism>
<feature type="domain" description="Homeobox" evidence="7">
    <location>
        <begin position="45"/>
        <end position="105"/>
    </location>
</feature>
<dbReference type="InterPro" id="IPR017970">
    <property type="entry name" value="Homeobox_CS"/>
</dbReference>
<dbReference type="Pfam" id="PF00046">
    <property type="entry name" value="Homeodomain"/>
    <property type="match status" value="1"/>
</dbReference>
<dbReference type="Proteomes" id="UP000078046">
    <property type="component" value="Unassembled WGS sequence"/>
</dbReference>
<evidence type="ECO:0000313" key="9">
    <source>
        <dbReference type="Proteomes" id="UP000078046"/>
    </source>
</evidence>
<dbReference type="PROSITE" id="PS50071">
    <property type="entry name" value="HOMEOBOX_2"/>
    <property type="match status" value="1"/>
</dbReference>
<dbReference type="SUPFAM" id="SSF46689">
    <property type="entry name" value="Homeodomain-like"/>
    <property type="match status" value="1"/>
</dbReference>
<evidence type="ECO:0000256" key="1">
    <source>
        <dbReference type="ARBA" id="ARBA00004123"/>
    </source>
</evidence>
<dbReference type="InterPro" id="IPR009057">
    <property type="entry name" value="Homeodomain-like_sf"/>
</dbReference>
<dbReference type="GO" id="GO:0000981">
    <property type="term" value="F:DNA-binding transcription factor activity, RNA polymerase II-specific"/>
    <property type="evidence" value="ECO:0007669"/>
    <property type="project" value="InterPro"/>
</dbReference>
<dbReference type="InterPro" id="IPR001356">
    <property type="entry name" value="HD"/>
</dbReference>
<dbReference type="PANTHER" id="PTHR24333">
    <property type="entry name" value="HOMEO BOX HB9 LIKE A-RELATED"/>
    <property type="match status" value="1"/>
</dbReference>
<gene>
    <name evidence="8" type="ORF">A3Q56_04255</name>
</gene>
<dbReference type="AlphaFoldDB" id="A0A177B2U4"/>
<dbReference type="Gene3D" id="1.10.10.60">
    <property type="entry name" value="Homeodomain-like"/>
    <property type="match status" value="1"/>
</dbReference>